<dbReference type="InterPro" id="IPR006680">
    <property type="entry name" value="Amidohydro-rel"/>
</dbReference>
<evidence type="ECO:0000259" key="2">
    <source>
        <dbReference type="Pfam" id="PF04909"/>
    </source>
</evidence>
<dbReference type="Pfam" id="PF04909">
    <property type="entry name" value="Amidohydro_2"/>
    <property type="match status" value="1"/>
</dbReference>
<accession>A0A381U5D2</accession>
<keyword evidence="1" id="KW-0456">Lyase</keyword>
<dbReference type="EMBL" id="UINC01005694">
    <property type="protein sequence ID" value="SVA22961.1"/>
    <property type="molecule type" value="Genomic_DNA"/>
</dbReference>
<organism evidence="3">
    <name type="scientific">marine metagenome</name>
    <dbReference type="NCBI Taxonomy" id="408172"/>
    <lineage>
        <taxon>unclassified sequences</taxon>
        <taxon>metagenomes</taxon>
        <taxon>ecological metagenomes</taxon>
    </lineage>
</organism>
<dbReference type="AlphaFoldDB" id="A0A381U5D2"/>
<name>A0A381U5D2_9ZZZZ</name>
<dbReference type="GO" id="GO:0016787">
    <property type="term" value="F:hydrolase activity"/>
    <property type="evidence" value="ECO:0007669"/>
    <property type="project" value="InterPro"/>
</dbReference>
<dbReference type="PANTHER" id="PTHR21240:SF19">
    <property type="entry name" value="CATALYTIC_ HYDROLASE"/>
    <property type="match status" value="1"/>
</dbReference>
<evidence type="ECO:0000313" key="3">
    <source>
        <dbReference type="EMBL" id="SVA22961.1"/>
    </source>
</evidence>
<dbReference type="Gene3D" id="3.20.20.140">
    <property type="entry name" value="Metal-dependent hydrolases"/>
    <property type="match status" value="1"/>
</dbReference>
<sequence>MGEIRHVDYLKRAKEDYFKAGEEFFTSLSVDECLADMDEAGVEKAILTVRVKDPSETVLDFARQRPDRFALAAHVRPTAGLPELWRLEDLAAEHPVVMARVVPFDFDLPPSDAQYYPLYTKCVEMDLPLSVNTGLPGPPVPGECQDPIHLDRVCYRFPLLRLCMAHGADPWWGTAMRLMLKYPNLHLMTSAYSPKYLPPEVVHFMNTRGQDKILYASDHPVLSMKRCIAEADQLDLRDGVLDKYLRGNAERLFFSDRHPPRG</sequence>
<evidence type="ECO:0000256" key="1">
    <source>
        <dbReference type="ARBA" id="ARBA00023239"/>
    </source>
</evidence>
<dbReference type="SUPFAM" id="SSF51556">
    <property type="entry name" value="Metallo-dependent hydrolases"/>
    <property type="match status" value="1"/>
</dbReference>
<gene>
    <name evidence="3" type="ORF">METZ01_LOCUS75815</name>
</gene>
<protein>
    <recommendedName>
        <fullName evidence="2">Amidohydrolase-related domain-containing protein</fullName>
    </recommendedName>
</protein>
<proteinExistence type="predicted"/>
<feature type="domain" description="Amidohydrolase-related" evidence="2">
    <location>
        <begin position="38"/>
        <end position="253"/>
    </location>
</feature>
<reference evidence="3" key="1">
    <citation type="submission" date="2018-05" db="EMBL/GenBank/DDBJ databases">
        <authorList>
            <person name="Lanie J.A."/>
            <person name="Ng W.-L."/>
            <person name="Kazmierczak K.M."/>
            <person name="Andrzejewski T.M."/>
            <person name="Davidsen T.M."/>
            <person name="Wayne K.J."/>
            <person name="Tettelin H."/>
            <person name="Glass J.I."/>
            <person name="Rusch D."/>
            <person name="Podicherti R."/>
            <person name="Tsui H.-C.T."/>
            <person name="Winkler M.E."/>
        </authorList>
    </citation>
    <scope>NUCLEOTIDE SEQUENCE</scope>
</reference>
<dbReference type="PANTHER" id="PTHR21240">
    <property type="entry name" value="2-AMINO-3-CARBOXYLMUCONATE-6-SEMIALDEHYDE DECARBOXYLASE"/>
    <property type="match status" value="1"/>
</dbReference>
<dbReference type="InterPro" id="IPR032465">
    <property type="entry name" value="ACMSD"/>
</dbReference>
<dbReference type="GO" id="GO:0016831">
    <property type="term" value="F:carboxy-lyase activity"/>
    <property type="evidence" value="ECO:0007669"/>
    <property type="project" value="InterPro"/>
</dbReference>
<dbReference type="InterPro" id="IPR032466">
    <property type="entry name" value="Metal_Hydrolase"/>
</dbReference>